<evidence type="ECO:0000313" key="3">
    <source>
        <dbReference type="Proteomes" id="UP001516400"/>
    </source>
</evidence>
<dbReference type="Proteomes" id="UP001516400">
    <property type="component" value="Unassembled WGS sequence"/>
</dbReference>
<gene>
    <name evidence="2" type="ORF">HHI36_001453</name>
</gene>
<keyword evidence="3" id="KW-1185">Reference proteome</keyword>
<protein>
    <submittedName>
        <fullName evidence="2">Uncharacterized protein</fullName>
    </submittedName>
</protein>
<reference evidence="2 3" key="1">
    <citation type="journal article" date="2021" name="BMC Biol.">
        <title>Horizontally acquired antibacterial genes associated with adaptive radiation of ladybird beetles.</title>
        <authorList>
            <person name="Li H.S."/>
            <person name="Tang X.F."/>
            <person name="Huang Y.H."/>
            <person name="Xu Z.Y."/>
            <person name="Chen M.L."/>
            <person name="Du X.Y."/>
            <person name="Qiu B.Y."/>
            <person name="Chen P.T."/>
            <person name="Zhang W."/>
            <person name="Slipinski A."/>
            <person name="Escalona H.E."/>
            <person name="Waterhouse R.M."/>
            <person name="Zwick A."/>
            <person name="Pang H."/>
        </authorList>
    </citation>
    <scope>NUCLEOTIDE SEQUENCE [LARGE SCALE GENOMIC DNA]</scope>
    <source>
        <strain evidence="2">SYSU2018</strain>
    </source>
</reference>
<dbReference type="EMBL" id="JABFTP020000185">
    <property type="protein sequence ID" value="KAL3286967.1"/>
    <property type="molecule type" value="Genomic_DNA"/>
</dbReference>
<sequence>MPKIQPYVAKKLGGGNVCLHKGLPYVDQIICKNCNGNHFAQSINCPIHKKDFEIQSIKAKENISYFEARKKVKIPTATAGTLHAAATSLVPKSNVNELVPQLIEALRHVFVMKSDVSRSGEIDVDMSPLMIGPRRGGVESALEPIYAASATESEERTRDSSTESDFSNSQLSIKPKKQKKGWPKGKPRLHD</sequence>
<feature type="region of interest" description="Disordered" evidence="1">
    <location>
        <begin position="143"/>
        <end position="191"/>
    </location>
</feature>
<evidence type="ECO:0000313" key="2">
    <source>
        <dbReference type="EMBL" id="KAL3286967.1"/>
    </source>
</evidence>
<evidence type="ECO:0000256" key="1">
    <source>
        <dbReference type="SAM" id="MobiDB-lite"/>
    </source>
</evidence>
<proteinExistence type="predicted"/>
<organism evidence="2 3">
    <name type="scientific">Cryptolaemus montrouzieri</name>
    <dbReference type="NCBI Taxonomy" id="559131"/>
    <lineage>
        <taxon>Eukaryota</taxon>
        <taxon>Metazoa</taxon>
        <taxon>Ecdysozoa</taxon>
        <taxon>Arthropoda</taxon>
        <taxon>Hexapoda</taxon>
        <taxon>Insecta</taxon>
        <taxon>Pterygota</taxon>
        <taxon>Neoptera</taxon>
        <taxon>Endopterygota</taxon>
        <taxon>Coleoptera</taxon>
        <taxon>Polyphaga</taxon>
        <taxon>Cucujiformia</taxon>
        <taxon>Coccinelloidea</taxon>
        <taxon>Coccinellidae</taxon>
        <taxon>Scymninae</taxon>
        <taxon>Scymnini</taxon>
        <taxon>Cryptolaemus</taxon>
    </lineage>
</organism>
<accession>A0ABD2P889</accession>
<dbReference type="AlphaFoldDB" id="A0ABD2P889"/>
<feature type="compositionally biased region" description="Basic residues" evidence="1">
    <location>
        <begin position="174"/>
        <end position="191"/>
    </location>
</feature>
<comment type="caution">
    <text evidence="2">The sequence shown here is derived from an EMBL/GenBank/DDBJ whole genome shotgun (WGS) entry which is preliminary data.</text>
</comment>
<name>A0ABD2P889_9CUCU</name>